<dbReference type="InterPro" id="IPR051130">
    <property type="entry name" value="Mito_struct-func_regulator"/>
</dbReference>
<dbReference type="PANTHER" id="PTHR43173:SF28">
    <property type="entry name" value="AARF DOMAIN CONTAINING KINASE 5"/>
    <property type="match status" value="1"/>
</dbReference>
<organism evidence="2 3">
    <name type="scientific">Tripterygium wilfordii</name>
    <name type="common">Thunder God vine</name>
    <dbReference type="NCBI Taxonomy" id="458696"/>
    <lineage>
        <taxon>Eukaryota</taxon>
        <taxon>Viridiplantae</taxon>
        <taxon>Streptophyta</taxon>
        <taxon>Embryophyta</taxon>
        <taxon>Tracheophyta</taxon>
        <taxon>Spermatophyta</taxon>
        <taxon>Magnoliopsida</taxon>
        <taxon>eudicotyledons</taxon>
        <taxon>Gunneridae</taxon>
        <taxon>Pentapetalae</taxon>
        <taxon>rosids</taxon>
        <taxon>fabids</taxon>
        <taxon>Celastrales</taxon>
        <taxon>Celastraceae</taxon>
        <taxon>Tripterygium</taxon>
    </lineage>
</organism>
<reference evidence="2 3" key="1">
    <citation type="journal article" date="2020" name="Nat. Commun.">
        <title>Genome of Tripterygium wilfordii and identification of cytochrome P450 involved in triptolide biosynthesis.</title>
        <authorList>
            <person name="Tu L."/>
            <person name="Su P."/>
            <person name="Zhang Z."/>
            <person name="Gao L."/>
            <person name="Wang J."/>
            <person name="Hu T."/>
            <person name="Zhou J."/>
            <person name="Zhang Y."/>
            <person name="Zhao Y."/>
            <person name="Liu Y."/>
            <person name="Song Y."/>
            <person name="Tong Y."/>
            <person name="Lu Y."/>
            <person name="Yang J."/>
            <person name="Xu C."/>
            <person name="Jia M."/>
            <person name="Peters R.J."/>
            <person name="Huang L."/>
            <person name="Gao W."/>
        </authorList>
    </citation>
    <scope>NUCLEOTIDE SEQUENCE [LARGE SCALE GENOMIC DNA]</scope>
    <source>
        <strain evidence="3">cv. XIE 37</strain>
        <tissue evidence="2">Leaf</tissue>
    </source>
</reference>
<dbReference type="InParanoid" id="A0A7J7DV03"/>
<proteinExistence type="predicted"/>
<keyword evidence="3" id="KW-1185">Reference proteome</keyword>
<sequence length="330" mass="37796">MVRVPRVYWELTTSHVLTMEFCRGQKVDDVGFLREMKINPTKVAKALVEIFAEMIFIHGFVHGDPHPGNILVSPEGPNGFTLVLLDHGIYRQLDEGFQQDYCKLWKALILLDSNEIRHLSERFGVGNYYRYFPLIFTGQPIDSKSALGRVVSTEEKNKIKQEFKSVKMEDISSFMESLPPDFLRILRTDGLLRSIMRKLGAPQQVRLLAYAKYAIYGLSLNLNQESEFVAKIAFSRLKANLSYLRLRLLLGSEENHKPIPHLYCTITDAQTQRKAFRSSWSAARPATNVKDDSHCPCIRLFISILVKLKLKRRNHSSPPVQTDEGLGQTR</sequence>
<dbReference type="Gene3D" id="1.10.510.10">
    <property type="entry name" value="Transferase(Phosphotransferase) domain 1"/>
    <property type="match status" value="1"/>
</dbReference>
<protein>
    <recommendedName>
        <fullName evidence="1">ABC1 atypical kinase-like domain-containing protein</fullName>
    </recommendedName>
</protein>
<dbReference type="SUPFAM" id="SSF56112">
    <property type="entry name" value="Protein kinase-like (PK-like)"/>
    <property type="match status" value="1"/>
</dbReference>
<evidence type="ECO:0000313" key="2">
    <source>
        <dbReference type="EMBL" id="KAF5750195.1"/>
    </source>
</evidence>
<dbReference type="Pfam" id="PF03109">
    <property type="entry name" value="ABC1"/>
    <property type="match status" value="1"/>
</dbReference>
<name>A0A7J7DV03_TRIWF</name>
<dbReference type="InterPro" id="IPR011009">
    <property type="entry name" value="Kinase-like_dom_sf"/>
</dbReference>
<comment type="caution">
    <text evidence="2">The sequence shown here is derived from an EMBL/GenBank/DDBJ whole genome shotgun (WGS) entry which is preliminary data.</text>
</comment>
<evidence type="ECO:0000259" key="1">
    <source>
        <dbReference type="Pfam" id="PF03109"/>
    </source>
</evidence>
<evidence type="ECO:0000313" key="3">
    <source>
        <dbReference type="Proteomes" id="UP000593562"/>
    </source>
</evidence>
<dbReference type="PANTHER" id="PTHR43173">
    <property type="entry name" value="ABC1 FAMILY PROTEIN"/>
    <property type="match status" value="1"/>
</dbReference>
<feature type="domain" description="ABC1 atypical kinase-like" evidence="1">
    <location>
        <begin position="2"/>
        <end position="118"/>
    </location>
</feature>
<dbReference type="EMBL" id="JAAARO010000003">
    <property type="protein sequence ID" value="KAF5750195.1"/>
    <property type="molecule type" value="Genomic_DNA"/>
</dbReference>
<dbReference type="AlphaFoldDB" id="A0A7J7DV03"/>
<dbReference type="InterPro" id="IPR004147">
    <property type="entry name" value="ABC1_dom"/>
</dbReference>
<accession>A0A7J7DV03</accession>
<dbReference type="Proteomes" id="UP000593562">
    <property type="component" value="Unassembled WGS sequence"/>
</dbReference>
<gene>
    <name evidence="2" type="ORF">HS088_TW03G00528</name>
</gene>